<sequence>MSMKLPPGVPIGNIPLVAPPPGQKSNFNVPAHAWIARQRFGLDDALCLVATAGSIVHSALLFANVKLGYG</sequence>
<keyword evidence="2" id="KW-1185">Reference proteome</keyword>
<organism evidence="1 2">
    <name type="scientific">Melanomma pulvis-pyrius CBS 109.77</name>
    <dbReference type="NCBI Taxonomy" id="1314802"/>
    <lineage>
        <taxon>Eukaryota</taxon>
        <taxon>Fungi</taxon>
        <taxon>Dikarya</taxon>
        <taxon>Ascomycota</taxon>
        <taxon>Pezizomycotina</taxon>
        <taxon>Dothideomycetes</taxon>
        <taxon>Pleosporomycetidae</taxon>
        <taxon>Pleosporales</taxon>
        <taxon>Melanommataceae</taxon>
        <taxon>Melanomma</taxon>
    </lineage>
</organism>
<dbReference type="Proteomes" id="UP000799757">
    <property type="component" value="Unassembled WGS sequence"/>
</dbReference>
<dbReference type="EMBL" id="MU002065">
    <property type="protein sequence ID" value="KAF2790577.1"/>
    <property type="molecule type" value="Genomic_DNA"/>
</dbReference>
<accession>A0A6A6X3T3</accession>
<evidence type="ECO:0000313" key="2">
    <source>
        <dbReference type="Proteomes" id="UP000799757"/>
    </source>
</evidence>
<dbReference type="AlphaFoldDB" id="A0A6A6X3T3"/>
<name>A0A6A6X3T3_9PLEO</name>
<evidence type="ECO:0000313" key="1">
    <source>
        <dbReference type="EMBL" id="KAF2790577.1"/>
    </source>
</evidence>
<gene>
    <name evidence="1" type="ORF">K505DRAFT_364584</name>
</gene>
<protein>
    <submittedName>
        <fullName evidence="1">Uncharacterized protein</fullName>
    </submittedName>
</protein>
<proteinExistence type="predicted"/>
<reference evidence="1" key="1">
    <citation type="journal article" date="2020" name="Stud. Mycol.">
        <title>101 Dothideomycetes genomes: a test case for predicting lifestyles and emergence of pathogens.</title>
        <authorList>
            <person name="Haridas S."/>
            <person name="Albert R."/>
            <person name="Binder M."/>
            <person name="Bloem J."/>
            <person name="Labutti K."/>
            <person name="Salamov A."/>
            <person name="Andreopoulos B."/>
            <person name="Baker S."/>
            <person name="Barry K."/>
            <person name="Bills G."/>
            <person name="Bluhm B."/>
            <person name="Cannon C."/>
            <person name="Castanera R."/>
            <person name="Culley D."/>
            <person name="Daum C."/>
            <person name="Ezra D."/>
            <person name="Gonzalez J."/>
            <person name="Henrissat B."/>
            <person name="Kuo A."/>
            <person name="Liang C."/>
            <person name="Lipzen A."/>
            <person name="Lutzoni F."/>
            <person name="Magnuson J."/>
            <person name="Mondo S."/>
            <person name="Nolan M."/>
            <person name="Ohm R."/>
            <person name="Pangilinan J."/>
            <person name="Park H.-J."/>
            <person name="Ramirez L."/>
            <person name="Alfaro M."/>
            <person name="Sun H."/>
            <person name="Tritt A."/>
            <person name="Yoshinaga Y."/>
            <person name="Zwiers L.-H."/>
            <person name="Turgeon B."/>
            <person name="Goodwin S."/>
            <person name="Spatafora J."/>
            <person name="Crous P."/>
            <person name="Grigoriev I."/>
        </authorList>
    </citation>
    <scope>NUCLEOTIDE SEQUENCE</scope>
    <source>
        <strain evidence="1">CBS 109.77</strain>
    </source>
</reference>